<sequence length="62" mass="7307">MKFSLAFHSNANDGVFRPAQPNANNEYKHRERSTDLLERDALLRKKHRVWEIILLSRQTASE</sequence>
<reference evidence="2" key="1">
    <citation type="journal article" date="2023" name="G3 (Bethesda)">
        <title>Whole genome assembly and annotation of the endangered Caribbean coral Acropora cervicornis.</title>
        <authorList>
            <person name="Selwyn J.D."/>
            <person name="Vollmer S.V."/>
        </authorList>
    </citation>
    <scope>NUCLEOTIDE SEQUENCE</scope>
    <source>
        <strain evidence="2">K2</strain>
    </source>
</reference>
<comment type="caution">
    <text evidence="2">The sequence shown here is derived from an EMBL/GenBank/DDBJ whole genome shotgun (WGS) entry which is preliminary data.</text>
</comment>
<dbReference type="AlphaFoldDB" id="A0AAD9QY92"/>
<proteinExistence type="predicted"/>
<reference evidence="2" key="2">
    <citation type="journal article" date="2023" name="Science">
        <title>Genomic signatures of disease resistance in endangered staghorn corals.</title>
        <authorList>
            <person name="Vollmer S.V."/>
            <person name="Selwyn J.D."/>
            <person name="Despard B.A."/>
            <person name="Roesel C.L."/>
        </authorList>
    </citation>
    <scope>NUCLEOTIDE SEQUENCE</scope>
    <source>
        <strain evidence="2">K2</strain>
    </source>
</reference>
<evidence type="ECO:0000313" key="3">
    <source>
        <dbReference type="Proteomes" id="UP001249851"/>
    </source>
</evidence>
<name>A0AAD9QY92_ACRCE</name>
<dbReference type="EMBL" id="JARQWQ010000010">
    <property type="protein sequence ID" value="KAK2569301.1"/>
    <property type="molecule type" value="Genomic_DNA"/>
</dbReference>
<gene>
    <name evidence="2" type="ORF">P5673_006214</name>
</gene>
<evidence type="ECO:0000313" key="2">
    <source>
        <dbReference type="EMBL" id="KAK2569301.1"/>
    </source>
</evidence>
<evidence type="ECO:0000256" key="1">
    <source>
        <dbReference type="SAM" id="MobiDB-lite"/>
    </source>
</evidence>
<feature type="region of interest" description="Disordered" evidence="1">
    <location>
        <begin position="1"/>
        <end position="31"/>
    </location>
</feature>
<dbReference type="Proteomes" id="UP001249851">
    <property type="component" value="Unassembled WGS sequence"/>
</dbReference>
<protein>
    <submittedName>
        <fullName evidence="2">Uncharacterized protein</fullName>
    </submittedName>
</protein>
<organism evidence="2 3">
    <name type="scientific">Acropora cervicornis</name>
    <name type="common">Staghorn coral</name>
    <dbReference type="NCBI Taxonomy" id="6130"/>
    <lineage>
        <taxon>Eukaryota</taxon>
        <taxon>Metazoa</taxon>
        <taxon>Cnidaria</taxon>
        <taxon>Anthozoa</taxon>
        <taxon>Hexacorallia</taxon>
        <taxon>Scleractinia</taxon>
        <taxon>Astrocoeniina</taxon>
        <taxon>Acroporidae</taxon>
        <taxon>Acropora</taxon>
    </lineage>
</organism>
<accession>A0AAD9QY92</accession>
<keyword evidence="3" id="KW-1185">Reference proteome</keyword>